<feature type="transmembrane region" description="Helical" evidence="10">
    <location>
        <begin position="108"/>
        <end position="130"/>
    </location>
</feature>
<dbReference type="SFLD" id="SFLDF00027">
    <property type="entry name" value="p-type_atpase"/>
    <property type="match status" value="1"/>
</dbReference>
<dbReference type="NCBIfam" id="TIGR01494">
    <property type="entry name" value="ATPase_P-type"/>
    <property type="match status" value="1"/>
</dbReference>
<accession>A0A1V5SW54</accession>
<dbReference type="AlphaFoldDB" id="A0A1V5SW54"/>
<organism evidence="13">
    <name type="scientific">Candidatus Atribacter allofermentans</name>
    <dbReference type="NCBI Taxonomy" id="1852833"/>
    <lineage>
        <taxon>Bacteria</taxon>
        <taxon>Pseudomonadati</taxon>
        <taxon>Atribacterota</taxon>
        <taxon>Atribacteria</taxon>
        <taxon>Atribacterales</taxon>
        <taxon>Atribacteraceae</taxon>
        <taxon>Atribacter</taxon>
    </lineage>
</organism>
<dbReference type="SFLD" id="SFLDS00003">
    <property type="entry name" value="Haloacid_Dehalogenase"/>
    <property type="match status" value="1"/>
</dbReference>
<dbReference type="InterPro" id="IPR059000">
    <property type="entry name" value="ATPase_P-type_domA"/>
</dbReference>
<dbReference type="Gene3D" id="2.70.150.10">
    <property type="entry name" value="Calcium-transporting ATPase, cytoplasmic transduction domain A"/>
    <property type="match status" value="1"/>
</dbReference>
<dbReference type="EMBL" id="MWBQ01000070">
    <property type="protein sequence ID" value="OQA58554.1"/>
    <property type="molecule type" value="Genomic_DNA"/>
</dbReference>
<dbReference type="SFLD" id="SFLDG00002">
    <property type="entry name" value="C1.7:_P-type_atpase_like"/>
    <property type="match status" value="1"/>
</dbReference>
<dbReference type="GO" id="GO:0012505">
    <property type="term" value="C:endomembrane system"/>
    <property type="evidence" value="ECO:0007669"/>
    <property type="project" value="UniProtKB-SubCell"/>
</dbReference>
<dbReference type="SUPFAM" id="SSF56784">
    <property type="entry name" value="HAD-like"/>
    <property type="match status" value="1"/>
</dbReference>
<dbReference type="InterPro" id="IPR008250">
    <property type="entry name" value="ATPase_P-typ_transduc_dom_A_sf"/>
</dbReference>
<dbReference type="GO" id="GO:0043682">
    <property type="term" value="F:P-type divalent copper transporter activity"/>
    <property type="evidence" value="ECO:0007669"/>
    <property type="project" value="TreeGrafter"/>
</dbReference>
<dbReference type="PRINTS" id="PR00119">
    <property type="entry name" value="CATATPASE"/>
</dbReference>
<dbReference type="InterPro" id="IPR044492">
    <property type="entry name" value="P_typ_ATPase_HD_dom"/>
</dbReference>
<dbReference type="InterPro" id="IPR001757">
    <property type="entry name" value="P_typ_ATPase"/>
</dbReference>
<dbReference type="Pfam" id="PF00122">
    <property type="entry name" value="E1-E2_ATPase"/>
    <property type="match status" value="1"/>
</dbReference>
<evidence type="ECO:0000256" key="5">
    <source>
        <dbReference type="ARBA" id="ARBA00022741"/>
    </source>
</evidence>
<evidence type="ECO:0000256" key="9">
    <source>
        <dbReference type="ARBA" id="ARBA00023136"/>
    </source>
</evidence>
<evidence type="ECO:0000256" key="1">
    <source>
        <dbReference type="ARBA" id="ARBA00004127"/>
    </source>
</evidence>
<keyword evidence="4 10" id="KW-0479">Metal-binding</keyword>
<feature type="transmembrane region" description="Helical" evidence="10">
    <location>
        <begin position="45"/>
        <end position="66"/>
    </location>
</feature>
<dbReference type="InterPro" id="IPR023299">
    <property type="entry name" value="ATPase_P-typ_cyto_dom_N"/>
</dbReference>
<keyword evidence="5 10" id="KW-0547">Nucleotide-binding</keyword>
<evidence type="ECO:0000256" key="3">
    <source>
        <dbReference type="ARBA" id="ARBA00022692"/>
    </source>
</evidence>
<comment type="similarity">
    <text evidence="2 10">Belongs to the cation transport ATPase (P-type) (TC 3.A.3) family. Type IB subfamily.</text>
</comment>
<keyword evidence="10" id="KW-1003">Cell membrane</keyword>
<keyword evidence="6 10" id="KW-0067">ATP-binding</keyword>
<dbReference type="NCBIfam" id="TIGR01525">
    <property type="entry name" value="ATPase-IB_hvy"/>
    <property type="match status" value="1"/>
</dbReference>
<dbReference type="InterPro" id="IPR023298">
    <property type="entry name" value="ATPase_P-typ_TM_dom_sf"/>
</dbReference>
<dbReference type="Gene3D" id="3.40.50.1000">
    <property type="entry name" value="HAD superfamily/HAD-like"/>
    <property type="match status" value="1"/>
</dbReference>
<dbReference type="GO" id="GO:0005524">
    <property type="term" value="F:ATP binding"/>
    <property type="evidence" value="ECO:0007669"/>
    <property type="project" value="UniProtKB-UniRule"/>
</dbReference>
<dbReference type="PANTHER" id="PTHR43520:SF8">
    <property type="entry name" value="P-TYPE CU(+) TRANSPORTER"/>
    <property type="match status" value="1"/>
</dbReference>
<evidence type="ECO:0000256" key="7">
    <source>
        <dbReference type="ARBA" id="ARBA00022967"/>
    </source>
</evidence>
<dbReference type="GO" id="GO:0055070">
    <property type="term" value="P:copper ion homeostasis"/>
    <property type="evidence" value="ECO:0007669"/>
    <property type="project" value="TreeGrafter"/>
</dbReference>
<dbReference type="NCBIfam" id="TIGR01511">
    <property type="entry name" value="ATPase-IB1_Cu"/>
    <property type="match status" value="1"/>
</dbReference>
<reference evidence="13" key="1">
    <citation type="submission" date="2017-02" db="EMBL/GenBank/DDBJ databases">
        <title>Delving into the versatile metabolic prowess of the omnipresent phylum Bacteroidetes.</title>
        <authorList>
            <person name="Nobu M.K."/>
            <person name="Mei R."/>
            <person name="Narihiro T."/>
            <person name="Kuroda K."/>
            <person name="Liu W.-T."/>
        </authorList>
    </citation>
    <scope>NUCLEOTIDE SEQUENCE</scope>
    <source>
        <strain evidence="13">ADurb.Bin276</strain>
    </source>
</reference>
<dbReference type="GO" id="GO:0005886">
    <property type="term" value="C:plasma membrane"/>
    <property type="evidence" value="ECO:0007669"/>
    <property type="project" value="UniProtKB-SubCell"/>
</dbReference>
<dbReference type="InterPro" id="IPR018303">
    <property type="entry name" value="ATPase_P-typ_P_site"/>
</dbReference>
<dbReference type="GO" id="GO:0005507">
    <property type="term" value="F:copper ion binding"/>
    <property type="evidence" value="ECO:0007669"/>
    <property type="project" value="TreeGrafter"/>
</dbReference>
<evidence type="ECO:0000256" key="8">
    <source>
        <dbReference type="ARBA" id="ARBA00022989"/>
    </source>
</evidence>
<dbReference type="PROSITE" id="PS00154">
    <property type="entry name" value="ATPASE_E1_E2"/>
    <property type="match status" value="1"/>
</dbReference>
<feature type="transmembrane region" description="Helical" evidence="10">
    <location>
        <begin position="78"/>
        <end position="96"/>
    </location>
</feature>
<dbReference type="Gene3D" id="3.40.1110.10">
    <property type="entry name" value="Calcium-transporting ATPase, cytoplasmic domain N"/>
    <property type="match status" value="1"/>
</dbReference>
<feature type="transmembrane region" description="Helical" evidence="10">
    <location>
        <begin position="632"/>
        <end position="655"/>
    </location>
</feature>
<dbReference type="InterPro" id="IPR036412">
    <property type="entry name" value="HAD-like_sf"/>
</dbReference>
<dbReference type="EC" id="3.6.3.54" evidence="13"/>
<dbReference type="PRINTS" id="PR00943">
    <property type="entry name" value="CUATPASE"/>
</dbReference>
<keyword evidence="8 10" id="KW-1133">Transmembrane helix</keyword>
<feature type="domain" description="P-type ATPase A" evidence="12">
    <location>
        <begin position="172"/>
        <end position="273"/>
    </location>
</feature>
<dbReference type="Pfam" id="PF00702">
    <property type="entry name" value="Hydrolase"/>
    <property type="match status" value="1"/>
</dbReference>
<proteinExistence type="inferred from homology"/>
<evidence type="ECO:0000259" key="12">
    <source>
        <dbReference type="Pfam" id="PF00122"/>
    </source>
</evidence>
<keyword evidence="13" id="KW-0378">Hydrolase</keyword>
<feature type="transmembrane region" description="Helical" evidence="10">
    <location>
        <begin position="322"/>
        <end position="350"/>
    </location>
</feature>
<comment type="caution">
    <text evidence="13">The sequence shown here is derived from an EMBL/GenBank/DDBJ whole genome shotgun (WGS) entry which is preliminary data.</text>
</comment>
<evidence type="ECO:0000256" key="10">
    <source>
        <dbReference type="RuleBase" id="RU362081"/>
    </source>
</evidence>
<evidence type="ECO:0000256" key="4">
    <source>
        <dbReference type="ARBA" id="ARBA00022723"/>
    </source>
</evidence>
<dbReference type="InterPro" id="IPR027256">
    <property type="entry name" value="P-typ_ATPase_IB"/>
</dbReference>
<keyword evidence="9 10" id="KW-0472">Membrane</keyword>
<evidence type="ECO:0000256" key="6">
    <source>
        <dbReference type="ARBA" id="ARBA00022840"/>
    </source>
</evidence>
<dbReference type="GO" id="GO:0016887">
    <property type="term" value="F:ATP hydrolysis activity"/>
    <property type="evidence" value="ECO:0007669"/>
    <property type="project" value="InterPro"/>
</dbReference>
<dbReference type="InterPro" id="IPR023214">
    <property type="entry name" value="HAD_sf"/>
</dbReference>
<evidence type="ECO:0000256" key="2">
    <source>
        <dbReference type="ARBA" id="ARBA00006024"/>
    </source>
</evidence>
<dbReference type="Proteomes" id="UP000485569">
    <property type="component" value="Unassembled WGS sequence"/>
</dbReference>
<feature type="transmembrane region" description="Helical" evidence="10">
    <location>
        <begin position="289"/>
        <end position="310"/>
    </location>
</feature>
<keyword evidence="3 10" id="KW-0812">Transmembrane</keyword>
<sequence length="685" mass="73885">MNHEHHHPSSIESSNNNKLSQSSPSHHTGHNQHIGHNVEMFRNKFWVCLIISIPVLLWDPMIQQWFKYQLPSFPGSNFIPAVFGTIVFIYGGWVFLQGAYQELAHKTPGMMTLISLAINVAFFYSIAVMLGLKGHTLWWELATLISIMLLGHWIEMRSISQAQGALQELAKLLPDTAILLTDDESTQEVLVEQLQEGDLILIRPGASIPADGMVQSGKSSVNEAMITGESKPVEKKQGERVLAGTVNGEGSLRVKIAGIGDKTALAGIMRLVEQAQSSRSRAQALADRAAFYLTLVAIGSGLITLIGWLLSGSTLDFAITRVVTVLVIACPHALGLAIPLVIAISTTLGAHNGLLIRDRRGLEEARNLDVVVFDKTGTLTMGEHRVIQTVTDKSIDNEEALRLAAAVERDSEHPIARALQKSAEAVGIEIPPSQNFRAIPGQGVQAQVEGREFQVGGPSLLKSEKFPIPEEFNDAAHRFGESGQAAIYLVEGEKVLAVFAIADAIRPESYEAIRNLHQLGIQSAMLTGDSEAVAETVAKELDINLVFAQVLPEDKAKKIQDLQKQGKRVAMVGDGVNDAPALATADVSIAIGAGTDVAVEAGDVVLVRSDPRDIPRIIKLSKATYQKMIQNLWWAAGYNIIALPLAAGALAWAGIILAPAVGAVLMSASTVMVSINAQLLRRVQL</sequence>
<evidence type="ECO:0000313" key="13">
    <source>
        <dbReference type="EMBL" id="OQA58554.1"/>
    </source>
</evidence>
<feature type="region of interest" description="Disordered" evidence="11">
    <location>
        <begin position="1"/>
        <end position="31"/>
    </location>
</feature>
<comment type="subcellular location">
    <subcellularLocation>
        <location evidence="10">Cell membrane</location>
    </subcellularLocation>
    <subcellularLocation>
        <location evidence="1">Endomembrane system</location>
        <topology evidence="1">Multi-pass membrane protein</topology>
    </subcellularLocation>
</comment>
<protein>
    <submittedName>
        <fullName evidence="13">Copper-exporting P-type ATPase B</fullName>
        <ecNumber evidence="13">3.6.3.54</ecNumber>
    </submittedName>
</protein>
<keyword evidence="7" id="KW-1278">Translocase</keyword>
<feature type="transmembrane region" description="Helical" evidence="10">
    <location>
        <begin position="136"/>
        <end position="154"/>
    </location>
</feature>
<feature type="transmembrane region" description="Helical" evidence="10">
    <location>
        <begin position="661"/>
        <end position="680"/>
    </location>
</feature>
<evidence type="ECO:0000256" key="11">
    <source>
        <dbReference type="SAM" id="MobiDB-lite"/>
    </source>
</evidence>
<dbReference type="SUPFAM" id="SSF81653">
    <property type="entry name" value="Calcium ATPase, transduction domain A"/>
    <property type="match status" value="1"/>
</dbReference>
<gene>
    <name evidence="13" type="primary">copB</name>
    <name evidence="13" type="ORF">BWY41_01029</name>
</gene>
<dbReference type="FunFam" id="2.70.150.10:FF:000002">
    <property type="entry name" value="Copper-transporting ATPase 1, putative"/>
    <property type="match status" value="1"/>
</dbReference>
<name>A0A1V5SW54_9BACT</name>
<dbReference type="PANTHER" id="PTHR43520">
    <property type="entry name" value="ATP7, ISOFORM B"/>
    <property type="match status" value="1"/>
</dbReference>
<dbReference type="SUPFAM" id="SSF81665">
    <property type="entry name" value="Calcium ATPase, transmembrane domain M"/>
    <property type="match status" value="1"/>
</dbReference>